<evidence type="ECO:0000256" key="6">
    <source>
        <dbReference type="ARBA" id="ARBA00023315"/>
    </source>
</evidence>
<dbReference type="NCBIfam" id="NF002060">
    <property type="entry name" value="PRK00892.1"/>
    <property type="match status" value="1"/>
</dbReference>
<dbReference type="GO" id="GO:0016020">
    <property type="term" value="C:membrane"/>
    <property type="evidence" value="ECO:0007669"/>
    <property type="project" value="GOC"/>
</dbReference>
<keyword evidence="5 7" id="KW-0443">Lipid metabolism</keyword>
<dbReference type="PANTHER" id="PTHR43378">
    <property type="entry name" value="UDP-3-O-ACYLGLUCOSAMINE N-ACYLTRANSFERASE"/>
    <property type="match status" value="1"/>
</dbReference>
<proteinExistence type="inferred from homology"/>
<comment type="function">
    <text evidence="7">Catalyzes the N-acylation of UDP-3-O-acylglucosamine using 3-hydroxyacyl-ACP as the acyl donor. Is involved in the biosynthesis of lipid A, a phosphorylated glycolipid that anchors the lipopolysaccharide to the outer membrane of the cell.</text>
</comment>
<dbReference type="GO" id="GO:0016410">
    <property type="term" value="F:N-acyltransferase activity"/>
    <property type="evidence" value="ECO:0007669"/>
    <property type="project" value="InterPro"/>
</dbReference>
<dbReference type="Proteomes" id="UP000199306">
    <property type="component" value="Unassembled WGS sequence"/>
</dbReference>
<comment type="catalytic activity">
    <reaction evidence="7">
        <text>a UDP-3-O-[(3R)-3-hydroxyacyl]-alpha-D-glucosamine + a (3R)-hydroxyacyl-[ACP] = a UDP-2-N,3-O-bis[(3R)-3-hydroxyacyl]-alpha-D-glucosamine + holo-[ACP] + H(+)</text>
        <dbReference type="Rhea" id="RHEA:53836"/>
        <dbReference type="Rhea" id="RHEA-COMP:9685"/>
        <dbReference type="Rhea" id="RHEA-COMP:9945"/>
        <dbReference type="ChEBI" id="CHEBI:15378"/>
        <dbReference type="ChEBI" id="CHEBI:64479"/>
        <dbReference type="ChEBI" id="CHEBI:78827"/>
        <dbReference type="ChEBI" id="CHEBI:137740"/>
        <dbReference type="ChEBI" id="CHEBI:137748"/>
        <dbReference type="EC" id="2.3.1.191"/>
    </reaction>
</comment>
<keyword evidence="4 7" id="KW-0677">Repeat</keyword>
<dbReference type="OrthoDB" id="9784739at2"/>
<evidence type="ECO:0000256" key="5">
    <source>
        <dbReference type="ARBA" id="ARBA00023098"/>
    </source>
</evidence>
<keyword evidence="2 7" id="KW-0441">Lipid A biosynthesis</keyword>
<gene>
    <name evidence="7" type="primary">lpxD</name>
    <name evidence="9" type="ORF">SAMN04515674_10514</name>
</gene>
<dbReference type="SUPFAM" id="SSF51161">
    <property type="entry name" value="Trimeric LpxA-like enzymes"/>
    <property type="match status" value="1"/>
</dbReference>
<evidence type="ECO:0000256" key="2">
    <source>
        <dbReference type="ARBA" id="ARBA00022556"/>
    </source>
</evidence>
<feature type="domain" description="UDP-3-O-[3-hydroxymyristoyl] glucosamine N-acyltransferase non-repeat region" evidence="8">
    <location>
        <begin position="22"/>
        <end position="89"/>
    </location>
</feature>
<comment type="similarity">
    <text evidence="7">Belongs to the transferase hexapeptide repeat family. LpxD subfamily.</text>
</comment>
<evidence type="ECO:0000259" key="8">
    <source>
        <dbReference type="Pfam" id="PF04613"/>
    </source>
</evidence>
<dbReference type="GO" id="GO:0103118">
    <property type="term" value="F:UDP-3-O-[(3R)-3-hydroxyacyl]-glucosamine N-acyltransferase activity"/>
    <property type="evidence" value="ECO:0007669"/>
    <property type="project" value="UniProtKB-EC"/>
</dbReference>
<evidence type="ECO:0000256" key="4">
    <source>
        <dbReference type="ARBA" id="ARBA00022737"/>
    </source>
</evidence>
<dbReference type="EC" id="2.3.1.191" evidence="7"/>
<feature type="active site" description="Proton acceptor" evidence="7">
    <location>
        <position position="242"/>
    </location>
</feature>
<evidence type="ECO:0000256" key="3">
    <source>
        <dbReference type="ARBA" id="ARBA00022679"/>
    </source>
</evidence>
<evidence type="ECO:0000313" key="10">
    <source>
        <dbReference type="Proteomes" id="UP000199306"/>
    </source>
</evidence>
<dbReference type="HAMAP" id="MF_00523">
    <property type="entry name" value="LpxD"/>
    <property type="match status" value="1"/>
</dbReference>
<keyword evidence="1 7" id="KW-0444">Lipid biosynthesis</keyword>
<keyword evidence="3 7" id="KW-0808">Transferase</keyword>
<dbReference type="AlphaFoldDB" id="A0A1I5SGC8"/>
<comment type="pathway">
    <text evidence="7">Bacterial outer membrane biogenesis; LPS lipid A biosynthesis.</text>
</comment>
<dbReference type="InterPro" id="IPR011004">
    <property type="entry name" value="Trimer_LpxA-like_sf"/>
</dbReference>
<dbReference type="PANTHER" id="PTHR43378:SF2">
    <property type="entry name" value="UDP-3-O-ACYLGLUCOSAMINE N-ACYLTRANSFERASE 1, MITOCHONDRIAL-RELATED"/>
    <property type="match status" value="1"/>
</dbReference>
<dbReference type="UniPathway" id="UPA00973"/>
<dbReference type="CDD" id="cd03352">
    <property type="entry name" value="LbH_LpxD"/>
    <property type="match status" value="1"/>
</dbReference>
<accession>A0A1I5SGC8</accession>
<sequence>MEFTVEQIAQMLNGEIKGDKSLKVTQLSKIEEGKEGSVSFLANLKYEQFLYTTNSTAVIVDKTFEPKKDYSSTLILVENAYSAFTILLQEYQKIVADHKKGIEQPSFIAETSDIGEGIYLGAFSYIGEGCSIGKNVKIHQNVTISDHVSIGDCSVIYPGVKIYKNTFIGENCVIHANAVIGSDGFGFAPQADGSYKTIPQLGNVVIEDNVSIGANTTIDCATMGSTTIRKGVKIDNLVQIAHNVEIGQNTVIAAQSGISGSTKIGENCMIAGQVGIVGHITVPNKTIITAQSGVSKSFKKEGMILGGSPASENKEYLRSQVYIKQLNKLDERLSTLENKFQE</sequence>
<evidence type="ECO:0000256" key="1">
    <source>
        <dbReference type="ARBA" id="ARBA00022516"/>
    </source>
</evidence>
<dbReference type="InterPro" id="IPR007691">
    <property type="entry name" value="LpxD"/>
</dbReference>
<dbReference type="Gene3D" id="2.160.10.10">
    <property type="entry name" value="Hexapeptide repeat proteins"/>
    <property type="match status" value="1"/>
</dbReference>
<dbReference type="InterPro" id="IPR001451">
    <property type="entry name" value="Hexapep"/>
</dbReference>
<dbReference type="NCBIfam" id="TIGR01853">
    <property type="entry name" value="lipid_A_lpxD"/>
    <property type="match status" value="1"/>
</dbReference>
<dbReference type="Gene3D" id="3.40.1390.10">
    <property type="entry name" value="MurE/MurF, N-terminal domain"/>
    <property type="match status" value="1"/>
</dbReference>
<name>A0A1I5SGC8_9BACT</name>
<dbReference type="STRING" id="1079859.SAMN04515674_10514"/>
<protein>
    <recommendedName>
        <fullName evidence="7">UDP-3-O-acylglucosamine N-acyltransferase</fullName>
        <ecNumber evidence="7">2.3.1.191</ecNumber>
    </recommendedName>
</protein>
<keyword evidence="6 7" id="KW-0012">Acyltransferase</keyword>
<keyword evidence="10" id="KW-1185">Reference proteome</keyword>
<dbReference type="Pfam" id="PF04613">
    <property type="entry name" value="LpxD"/>
    <property type="match status" value="1"/>
</dbReference>
<evidence type="ECO:0000313" key="9">
    <source>
        <dbReference type="EMBL" id="SFP69771.1"/>
    </source>
</evidence>
<organism evidence="9 10">
    <name type="scientific">Pseudarcicella hirudinis</name>
    <dbReference type="NCBI Taxonomy" id="1079859"/>
    <lineage>
        <taxon>Bacteria</taxon>
        <taxon>Pseudomonadati</taxon>
        <taxon>Bacteroidota</taxon>
        <taxon>Cytophagia</taxon>
        <taxon>Cytophagales</taxon>
        <taxon>Flectobacillaceae</taxon>
        <taxon>Pseudarcicella</taxon>
    </lineage>
</organism>
<comment type="subunit">
    <text evidence="7">Homotrimer.</text>
</comment>
<reference evidence="9 10" key="1">
    <citation type="submission" date="2016-10" db="EMBL/GenBank/DDBJ databases">
        <authorList>
            <person name="de Groot N.N."/>
        </authorList>
    </citation>
    <scope>NUCLEOTIDE SEQUENCE [LARGE SCALE GENOMIC DNA]</scope>
    <source>
        <strain evidence="10">E92,LMG 26720,CCM 7988</strain>
    </source>
</reference>
<dbReference type="RefSeq" id="WP_092016258.1">
    <property type="nucleotide sequence ID" value="NZ_FOXH01000005.1"/>
</dbReference>
<dbReference type="InterPro" id="IPR020573">
    <property type="entry name" value="UDP_GlcNAc_AcTrfase_non-rep"/>
</dbReference>
<evidence type="ECO:0000256" key="7">
    <source>
        <dbReference type="HAMAP-Rule" id="MF_00523"/>
    </source>
</evidence>
<dbReference type="Pfam" id="PF00132">
    <property type="entry name" value="Hexapep"/>
    <property type="match status" value="3"/>
</dbReference>
<dbReference type="EMBL" id="FOXH01000005">
    <property type="protein sequence ID" value="SFP69771.1"/>
    <property type="molecule type" value="Genomic_DNA"/>
</dbReference>
<dbReference type="GO" id="GO:0009245">
    <property type="term" value="P:lipid A biosynthetic process"/>
    <property type="evidence" value="ECO:0007669"/>
    <property type="project" value="UniProtKB-UniRule"/>
</dbReference>